<dbReference type="EMBL" id="CP011011">
    <property type="protein sequence ID" value="ATC83223.1"/>
    <property type="molecule type" value="Genomic_DNA"/>
</dbReference>
<proteinExistence type="predicted"/>
<keyword evidence="2" id="KW-1185">Reference proteome</keyword>
<evidence type="ECO:0000313" key="1">
    <source>
        <dbReference type="EMBL" id="ATC83223.1"/>
    </source>
</evidence>
<evidence type="ECO:0000313" key="2">
    <source>
        <dbReference type="Proteomes" id="UP000217277"/>
    </source>
</evidence>
<dbReference type="Proteomes" id="UP000217277">
    <property type="component" value="Chromosome I"/>
</dbReference>
<protein>
    <submittedName>
        <fullName evidence="1">Uncharacterized protein</fullName>
    </submittedName>
</protein>
<accession>A0ACA8DYX4</accession>
<name>A0ACA8DYX4_9GAMM</name>
<organism evidence="1 2">
    <name type="scientific">Pseudoalteromonas agarivorans DSM 14585</name>
    <dbReference type="NCBI Taxonomy" id="1312369"/>
    <lineage>
        <taxon>Bacteria</taxon>
        <taxon>Pseudomonadati</taxon>
        <taxon>Pseudomonadota</taxon>
        <taxon>Gammaproteobacteria</taxon>
        <taxon>Alteromonadales</taxon>
        <taxon>Pseudoalteromonadaceae</taxon>
        <taxon>Pseudoalteromonas</taxon>
    </lineage>
</organism>
<reference evidence="1" key="1">
    <citation type="submission" date="2015-03" db="EMBL/GenBank/DDBJ databases">
        <authorList>
            <person name="Xie B.-B."/>
            <person name="Rong J.-C."/>
            <person name="Qin Q.-L."/>
            <person name="Zhang Y.-Z."/>
        </authorList>
    </citation>
    <scope>NUCLEOTIDE SEQUENCE</scope>
    <source>
        <strain evidence="1">DSM 14585</strain>
    </source>
</reference>
<gene>
    <name evidence="1" type="ORF">PAGA_a3023</name>
</gene>
<sequence length="225" mass="26023">MKSRWINFSVELELSELIQSIGKRSFSEEQNFGFEVFSVENSFIEASYTEKVTRIEKFALPDGTEIENEQISIINFDFAVVQLQENKYLIEVVAAPRSINSFIDNLERTLSTPVFISVLQLKIDKLLHYLNEYDTISNVKINNISVGNLKIDENNFADIQIKSRKNILEALNNKFPNQDYLFKKAKVSFFYQHQNVSLVVTNKGAFDIVGEAREPLLKFLMNNLY</sequence>